<dbReference type="HOGENOM" id="CLU_1093071_0_0_0"/>
<proteinExistence type="predicted"/>
<sequence length="254" mass="28147">MKLAMRITLAGAVSACDGSRTLEEERVAAAEQVAKAAEADRARFQAYFARPDTNDRITTMDADEWLSRYDSHGASGSVVETVHRVAVRARLDSAEVTARELPGDEELRFVLRMELNKIVPPLSTRDSNRLAGIRKRVEDAAHSALLARASAETISSQNTVRLAGARGDCTSVSRNGWLVDFDRRGEVALRKAAGPLDGNPISSVVAWPDAIRGEPMITKVLGQCDVDHILYYLVDFDDDRRGWVDVDYLHWRRP</sequence>
<accession>C1AE38</accession>
<name>C1AE38_GEMAT</name>
<organism evidence="1 2">
    <name type="scientific">Gemmatimonas aurantiaca (strain DSM 14586 / JCM 11422 / NBRC 100505 / T-27)</name>
    <dbReference type="NCBI Taxonomy" id="379066"/>
    <lineage>
        <taxon>Bacteria</taxon>
        <taxon>Pseudomonadati</taxon>
        <taxon>Gemmatimonadota</taxon>
        <taxon>Gemmatimonadia</taxon>
        <taxon>Gemmatimonadales</taxon>
        <taxon>Gemmatimonadaceae</taxon>
        <taxon>Gemmatimonas</taxon>
    </lineage>
</organism>
<evidence type="ECO:0000313" key="2">
    <source>
        <dbReference type="Proteomes" id="UP000002209"/>
    </source>
</evidence>
<evidence type="ECO:0000313" key="1">
    <source>
        <dbReference type="EMBL" id="BAH40765.1"/>
    </source>
</evidence>
<gene>
    <name evidence="1" type="ordered locus">GAU_3723</name>
</gene>
<dbReference type="AlphaFoldDB" id="C1AE38"/>
<keyword evidence="2" id="KW-1185">Reference proteome</keyword>
<reference evidence="2" key="1">
    <citation type="submission" date="2006-03" db="EMBL/GenBank/DDBJ databases">
        <title>Complete genome sequence of Gemmatimonas aurantiaca T-27 that represents a novel phylum Gemmatimonadetes.</title>
        <authorList>
            <person name="Takasaki K."/>
            <person name="Ichikawa N."/>
            <person name="Miura H."/>
            <person name="Matsushita S."/>
            <person name="Watanabe Y."/>
            <person name="Oguchi A."/>
            <person name="Ankai A."/>
            <person name="Yashiro I."/>
            <person name="Takahashi M."/>
            <person name="Terui Y."/>
            <person name="Fukui S."/>
            <person name="Yokoyama H."/>
            <person name="Tanikawa S."/>
            <person name="Hanada S."/>
            <person name="Kamagata Y."/>
            <person name="Fujita N."/>
        </authorList>
    </citation>
    <scope>NUCLEOTIDE SEQUENCE [LARGE SCALE GENOMIC DNA]</scope>
    <source>
        <strain evidence="2">T-27 / DSM 14586 / JCM 11422 / NBRC 100505</strain>
    </source>
</reference>
<dbReference type="STRING" id="379066.GAU_3723"/>
<protein>
    <submittedName>
        <fullName evidence="1">Uncharacterized protein</fullName>
    </submittedName>
</protein>
<dbReference type="KEGG" id="gau:GAU_3723"/>
<dbReference type="EMBL" id="AP009153">
    <property type="protein sequence ID" value="BAH40765.1"/>
    <property type="molecule type" value="Genomic_DNA"/>
</dbReference>
<dbReference type="Proteomes" id="UP000002209">
    <property type="component" value="Chromosome"/>
</dbReference>